<gene>
    <name evidence="4" type="ORF">S03H2_47751</name>
</gene>
<evidence type="ECO:0000259" key="3">
    <source>
        <dbReference type="Pfam" id="PF00384"/>
    </source>
</evidence>
<dbReference type="PANTHER" id="PTHR43742">
    <property type="entry name" value="TRIMETHYLAMINE-N-OXIDE REDUCTASE"/>
    <property type="match status" value="1"/>
</dbReference>
<feature type="non-terminal residue" evidence="4">
    <location>
        <position position="1"/>
    </location>
</feature>
<dbReference type="InterPro" id="IPR050612">
    <property type="entry name" value="Prok_Mopterin_Oxidored"/>
</dbReference>
<feature type="domain" description="Molybdopterin oxidoreductase" evidence="3">
    <location>
        <begin position="3"/>
        <end position="250"/>
    </location>
</feature>
<accession>X1HV87</accession>
<evidence type="ECO:0000256" key="1">
    <source>
        <dbReference type="ARBA" id="ARBA00023004"/>
    </source>
</evidence>
<dbReference type="EMBL" id="BARU01030057">
    <property type="protein sequence ID" value="GAH74066.1"/>
    <property type="molecule type" value="Genomic_DNA"/>
</dbReference>
<dbReference type="AlphaFoldDB" id="X1HV87"/>
<dbReference type="InterPro" id="IPR006656">
    <property type="entry name" value="Mopterin_OxRdtase"/>
</dbReference>
<protein>
    <recommendedName>
        <fullName evidence="3">Molybdopterin oxidoreductase domain-containing protein</fullName>
    </recommendedName>
</protein>
<dbReference type="SUPFAM" id="SSF53706">
    <property type="entry name" value="Formate dehydrogenase/DMSO reductase, domains 1-3"/>
    <property type="match status" value="1"/>
</dbReference>
<sequence>ACIVMWAVNTCSTAIGDCKRANEALEKGSRLIVIDPGETVFAKRADIWVKPRPSSDLALALGMVNVIINEGLFDKGFVENWTVGFDKLKAHVQDYPPEKVGEITWVPAETIREVARFYATNKPACITWGNGIDNNINNFQTSRAIAILRAITGNIGNHGGDLEWSPSGIVPKGSPELLQQDVLSPGVRAKRISAGEGILPITFYALPQNLITAMIKATPYPIRSAFVQGSNLLHTYTNAREVYKALKSLDSW</sequence>
<keyword evidence="2" id="KW-0411">Iron-sulfur</keyword>
<dbReference type="GO" id="GO:0051536">
    <property type="term" value="F:iron-sulfur cluster binding"/>
    <property type="evidence" value="ECO:0007669"/>
    <property type="project" value="UniProtKB-KW"/>
</dbReference>
<evidence type="ECO:0000256" key="2">
    <source>
        <dbReference type="ARBA" id="ARBA00023014"/>
    </source>
</evidence>
<dbReference type="PANTHER" id="PTHR43742:SF6">
    <property type="entry name" value="OXIDOREDUCTASE YYAE-RELATED"/>
    <property type="match status" value="1"/>
</dbReference>
<evidence type="ECO:0000313" key="4">
    <source>
        <dbReference type="EMBL" id="GAH74066.1"/>
    </source>
</evidence>
<dbReference type="GO" id="GO:0016491">
    <property type="term" value="F:oxidoreductase activity"/>
    <property type="evidence" value="ECO:0007669"/>
    <property type="project" value="InterPro"/>
</dbReference>
<name>X1HV87_9ZZZZ</name>
<reference evidence="4" key="1">
    <citation type="journal article" date="2014" name="Front. Microbiol.">
        <title>High frequency of phylogenetically diverse reductive dehalogenase-homologous genes in deep subseafloor sedimentary metagenomes.</title>
        <authorList>
            <person name="Kawai M."/>
            <person name="Futagami T."/>
            <person name="Toyoda A."/>
            <person name="Takaki Y."/>
            <person name="Nishi S."/>
            <person name="Hori S."/>
            <person name="Arai W."/>
            <person name="Tsubouchi T."/>
            <person name="Morono Y."/>
            <person name="Uchiyama I."/>
            <person name="Ito T."/>
            <person name="Fujiyama A."/>
            <person name="Inagaki F."/>
            <person name="Takami H."/>
        </authorList>
    </citation>
    <scope>NUCLEOTIDE SEQUENCE</scope>
    <source>
        <strain evidence="4">Expedition CK06-06</strain>
    </source>
</reference>
<dbReference type="Gene3D" id="3.40.228.10">
    <property type="entry name" value="Dimethylsulfoxide Reductase, domain 2"/>
    <property type="match status" value="1"/>
</dbReference>
<keyword evidence="1" id="KW-0408">Iron</keyword>
<proteinExistence type="predicted"/>
<comment type="caution">
    <text evidence="4">The sequence shown here is derived from an EMBL/GenBank/DDBJ whole genome shotgun (WGS) entry which is preliminary data.</text>
</comment>
<organism evidence="4">
    <name type="scientific">marine sediment metagenome</name>
    <dbReference type="NCBI Taxonomy" id="412755"/>
    <lineage>
        <taxon>unclassified sequences</taxon>
        <taxon>metagenomes</taxon>
        <taxon>ecological metagenomes</taxon>
    </lineage>
</organism>
<dbReference type="Pfam" id="PF00384">
    <property type="entry name" value="Molybdopterin"/>
    <property type="match status" value="1"/>
</dbReference>
<keyword evidence="2" id="KW-0479">Metal-binding</keyword>
<dbReference type="Gene3D" id="3.40.50.740">
    <property type="match status" value="1"/>
</dbReference>